<dbReference type="EMBL" id="CP069116">
    <property type="protein sequence ID" value="QSS66525.1"/>
    <property type="molecule type" value="Genomic_DNA"/>
</dbReference>
<organism evidence="2 3">
    <name type="scientific">Ajellomyces capsulatus</name>
    <name type="common">Darling's disease fungus</name>
    <name type="synonym">Histoplasma capsulatum</name>
    <dbReference type="NCBI Taxonomy" id="5037"/>
    <lineage>
        <taxon>Eukaryota</taxon>
        <taxon>Fungi</taxon>
        <taxon>Dikarya</taxon>
        <taxon>Ascomycota</taxon>
        <taxon>Pezizomycotina</taxon>
        <taxon>Eurotiomycetes</taxon>
        <taxon>Eurotiomycetidae</taxon>
        <taxon>Onygenales</taxon>
        <taxon>Ajellomycetaceae</taxon>
        <taxon>Histoplasma</taxon>
    </lineage>
</organism>
<dbReference type="Proteomes" id="UP000663671">
    <property type="component" value="Chromosome 6"/>
</dbReference>
<dbReference type="AlphaFoldDB" id="A0A8A1MKZ8"/>
<proteinExistence type="predicted"/>
<name>A0A8A1MKZ8_AJECA</name>
<accession>A0A8A1MKZ8</accession>
<feature type="region of interest" description="Disordered" evidence="1">
    <location>
        <begin position="109"/>
        <end position="132"/>
    </location>
</feature>
<gene>
    <name evidence="2" type="ORF">I7I51_02712</name>
</gene>
<evidence type="ECO:0000256" key="1">
    <source>
        <dbReference type="SAM" id="MobiDB-lite"/>
    </source>
</evidence>
<sequence length="132" mass="15168">MAVSQWCPFRSQRRRSHDRRPYSFGSTFDMQFMKILDSCYLIALVVYASQKLPSNPVNRINVTVSPRGPSGLIIFEHFRQLKSIWLSIKYQAFVTKKAAREQNGINAFKIADPDPTESSSRKSTRYCLGDSK</sequence>
<reference evidence="2" key="1">
    <citation type="submission" date="2021-01" db="EMBL/GenBank/DDBJ databases">
        <title>Chromosome-level genome assembly of a human fungal pathogen reveals clustering of transcriptionally co-regulated genes.</title>
        <authorList>
            <person name="Voorhies M."/>
            <person name="Cohen S."/>
            <person name="Shea T.P."/>
            <person name="Petrus S."/>
            <person name="Munoz J.F."/>
            <person name="Poplawski S."/>
            <person name="Goldman W.E."/>
            <person name="Michael T."/>
            <person name="Cuomo C.A."/>
            <person name="Sil A."/>
            <person name="Beyhan S."/>
        </authorList>
    </citation>
    <scope>NUCLEOTIDE SEQUENCE</scope>
    <source>
        <strain evidence="2">WU24</strain>
    </source>
</reference>
<dbReference type="VEuPathDB" id="FungiDB:I7I51_02712"/>
<evidence type="ECO:0000313" key="3">
    <source>
        <dbReference type="Proteomes" id="UP000663671"/>
    </source>
</evidence>
<evidence type="ECO:0000313" key="2">
    <source>
        <dbReference type="EMBL" id="QSS66525.1"/>
    </source>
</evidence>
<protein>
    <submittedName>
        <fullName evidence="2">Uncharacterized protein</fullName>
    </submittedName>
</protein>